<dbReference type="OrthoDB" id="9763933at2"/>
<gene>
    <name evidence="6" type="ORF">EDD28_1812</name>
</gene>
<comment type="similarity">
    <text evidence="2 5">Belongs to the glycosyl hydrolase 43 family.</text>
</comment>
<dbReference type="RefSeq" id="WP_123739296.1">
    <property type="nucleotide sequence ID" value="NZ_RKHQ01000001.1"/>
</dbReference>
<dbReference type="CDD" id="cd08981">
    <property type="entry name" value="GH43_Bt1873-like"/>
    <property type="match status" value="1"/>
</dbReference>
<dbReference type="InterPro" id="IPR050727">
    <property type="entry name" value="GH43_arabinanases"/>
</dbReference>
<dbReference type="Gene3D" id="2.115.10.20">
    <property type="entry name" value="Glycosyl hydrolase domain, family 43"/>
    <property type="match status" value="1"/>
</dbReference>
<name>A0A3N2DBN3_9MICO</name>
<dbReference type="GO" id="GO:0005975">
    <property type="term" value="P:carbohydrate metabolic process"/>
    <property type="evidence" value="ECO:0007669"/>
    <property type="project" value="InterPro"/>
</dbReference>
<comment type="caution">
    <text evidence="6">The sequence shown here is derived from an EMBL/GenBank/DDBJ whole genome shotgun (WGS) entry which is preliminary data.</text>
</comment>
<organism evidence="6 7">
    <name type="scientific">Salana multivorans</name>
    <dbReference type="NCBI Taxonomy" id="120377"/>
    <lineage>
        <taxon>Bacteria</taxon>
        <taxon>Bacillati</taxon>
        <taxon>Actinomycetota</taxon>
        <taxon>Actinomycetes</taxon>
        <taxon>Micrococcales</taxon>
        <taxon>Beutenbergiaceae</taxon>
        <taxon>Salana</taxon>
    </lineage>
</organism>
<sequence length="364" mass="39654">MLESSHPHPLDEVPCHDPFILPVEDGYLLYTSYDSARWELFVPPGSDHRAPPGTGVLAWWSPDLLTWGSPRAVLTVPEDCWADPTRAPWAPEVHAWNGRYVLAATLHAPDDRLPDVRQRGTRITLAPAVVDRYDFAPSRRGTVLAVADDPRGPFELLDPASSHTPRDFMALDGTLTRDEHGRPWFVYAHEWVQILDGTMEAVPLDEDLGVAGDPVHLFRASEASWFADVVPSTQALAPYVTDGPQLVRLPDGALGMLWASYRPDLGFSAGEYVETQAISRSGSLLGPWEQGDVLVGGNAGHGMLFRRHAGDLAGGETEGGETADPDPGPDTLVLHRGMNSSRVRAEIHAVGLTPDGVVLRERLA</sequence>
<dbReference type="PANTHER" id="PTHR43301">
    <property type="entry name" value="ARABINAN ENDO-1,5-ALPHA-L-ARABINOSIDASE"/>
    <property type="match status" value="1"/>
</dbReference>
<reference evidence="6 7" key="1">
    <citation type="submission" date="2018-11" db="EMBL/GenBank/DDBJ databases">
        <title>Sequencing the genomes of 1000 actinobacteria strains.</title>
        <authorList>
            <person name="Klenk H.-P."/>
        </authorList>
    </citation>
    <scope>NUCLEOTIDE SEQUENCE [LARGE SCALE GENOMIC DNA]</scope>
    <source>
        <strain evidence="6 7">DSM 13521</strain>
    </source>
</reference>
<accession>A0A3N2DBN3</accession>
<evidence type="ECO:0000313" key="6">
    <source>
        <dbReference type="EMBL" id="ROR97215.1"/>
    </source>
</evidence>
<evidence type="ECO:0000256" key="4">
    <source>
        <dbReference type="ARBA" id="ARBA00023295"/>
    </source>
</evidence>
<keyword evidence="4 5" id="KW-0326">Glycosidase</keyword>
<protein>
    <submittedName>
        <fullName evidence="6">Glycosyl hydrolase family 43</fullName>
    </submittedName>
</protein>
<evidence type="ECO:0000256" key="3">
    <source>
        <dbReference type="ARBA" id="ARBA00022801"/>
    </source>
</evidence>
<evidence type="ECO:0000256" key="2">
    <source>
        <dbReference type="ARBA" id="ARBA00009865"/>
    </source>
</evidence>
<dbReference type="EMBL" id="RKHQ01000001">
    <property type="protein sequence ID" value="ROR97215.1"/>
    <property type="molecule type" value="Genomic_DNA"/>
</dbReference>
<dbReference type="SUPFAM" id="SSF75005">
    <property type="entry name" value="Arabinanase/levansucrase/invertase"/>
    <property type="match status" value="1"/>
</dbReference>
<comment type="pathway">
    <text evidence="1">Glycan metabolism; L-arabinan degradation.</text>
</comment>
<proteinExistence type="inferred from homology"/>
<dbReference type="InterPro" id="IPR023296">
    <property type="entry name" value="Glyco_hydro_beta-prop_sf"/>
</dbReference>
<dbReference type="Proteomes" id="UP000275356">
    <property type="component" value="Unassembled WGS sequence"/>
</dbReference>
<keyword evidence="3 5" id="KW-0378">Hydrolase</keyword>
<keyword evidence="7" id="KW-1185">Reference proteome</keyword>
<dbReference type="PANTHER" id="PTHR43301:SF3">
    <property type="entry name" value="ARABINAN ENDO-1,5-ALPHA-L-ARABINOSIDASE A-RELATED"/>
    <property type="match status" value="1"/>
</dbReference>
<evidence type="ECO:0000256" key="5">
    <source>
        <dbReference type="RuleBase" id="RU361187"/>
    </source>
</evidence>
<dbReference type="InterPro" id="IPR006710">
    <property type="entry name" value="Glyco_hydro_43"/>
</dbReference>
<dbReference type="AlphaFoldDB" id="A0A3N2DBN3"/>
<evidence type="ECO:0000313" key="7">
    <source>
        <dbReference type="Proteomes" id="UP000275356"/>
    </source>
</evidence>
<dbReference type="GO" id="GO:0004553">
    <property type="term" value="F:hydrolase activity, hydrolyzing O-glycosyl compounds"/>
    <property type="evidence" value="ECO:0007669"/>
    <property type="project" value="InterPro"/>
</dbReference>
<dbReference type="Pfam" id="PF04616">
    <property type="entry name" value="Glyco_hydro_43"/>
    <property type="match status" value="1"/>
</dbReference>
<evidence type="ECO:0000256" key="1">
    <source>
        <dbReference type="ARBA" id="ARBA00004834"/>
    </source>
</evidence>